<dbReference type="GO" id="GO:0052621">
    <property type="term" value="F:diguanylate cyclase activity"/>
    <property type="evidence" value="ECO:0007669"/>
    <property type="project" value="UniProtKB-EC"/>
</dbReference>
<dbReference type="STRING" id="966.BTA35_0207935"/>
<dbReference type="Gene3D" id="3.30.450.20">
    <property type="entry name" value="PAS domain"/>
    <property type="match status" value="1"/>
</dbReference>
<dbReference type="FunFam" id="3.30.70.270:FF:000001">
    <property type="entry name" value="Diguanylate cyclase domain protein"/>
    <property type="match status" value="1"/>
</dbReference>
<evidence type="ECO:0000313" key="6">
    <source>
        <dbReference type="Proteomes" id="UP000190064"/>
    </source>
</evidence>
<dbReference type="GO" id="GO:0005886">
    <property type="term" value="C:plasma membrane"/>
    <property type="evidence" value="ECO:0007669"/>
    <property type="project" value="TreeGrafter"/>
</dbReference>
<dbReference type="NCBIfam" id="TIGR00229">
    <property type="entry name" value="sensory_box"/>
    <property type="match status" value="1"/>
</dbReference>
<feature type="domain" description="GGDEF" evidence="4">
    <location>
        <begin position="188"/>
        <end position="321"/>
    </location>
</feature>
<dbReference type="InterPro" id="IPR050469">
    <property type="entry name" value="Diguanylate_Cyclase"/>
</dbReference>
<dbReference type="AlphaFoldDB" id="A0A1T1HDH5"/>
<evidence type="ECO:0000313" key="5">
    <source>
        <dbReference type="EMBL" id="OOV87908.1"/>
    </source>
</evidence>
<gene>
    <name evidence="5" type="ORF">BTA35_0207935</name>
</gene>
<dbReference type="Proteomes" id="UP000190064">
    <property type="component" value="Unassembled WGS sequence"/>
</dbReference>
<comment type="caution">
    <text evidence="5">The sequence shown here is derived from an EMBL/GenBank/DDBJ whole genome shotgun (WGS) entry which is preliminary data.</text>
</comment>
<dbReference type="EMBL" id="MTSD02000002">
    <property type="protein sequence ID" value="OOV87908.1"/>
    <property type="molecule type" value="Genomic_DNA"/>
</dbReference>
<dbReference type="EC" id="2.7.7.65" evidence="2"/>
<accession>A0A1T1HDH5</accession>
<dbReference type="GO" id="GO:0043709">
    <property type="term" value="P:cell adhesion involved in single-species biofilm formation"/>
    <property type="evidence" value="ECO:0007669"/>
    <property type="project" value="TreeGrafter"/>
</dbReference>
<dbReference type="InterPro" id="IPR035965">
    <property type="entry name" value="PAS-like_dom_sf"/>
</dbReference>
<evidence type="ECO:0000256" key="3">
    <source>
        <dbReference type="ARBA" id="ARBA00034247"/>
    </source>
</evidence>
<dbReference type="SMART" id="SM00267">
    <property type="entry name" value="GGDEF"/>
    <property type="match status" value="1"/>
</dbReference>
<dbReference type="InterPro" id="IPR000014">
    <property type="entry name" value="PAS"/>
</dbReference>
<proteinExistence type="predicted"/>
<evidence type="ECO:0000259" key="4">
    <source>
        <dbReference type="PROSITE" id="PS50887"/>
    </source>
</evidence>
<dbReference type="Gene3D" id="3.30.70.270">
    <property type="match status" value="1"/>
</dbReference>
<name>A0A1T1HDH5_OCELI</name>
<reference evidence="5" key="1">
    <citation type="submission" date="2017-02" db="EMBL/GenBank/DDBJ databases">
        <title>Draft Genome Sequence of the Salt Water Bacterium Oceanospirillum linum ATCC 11336.</title>
        <authorList>
            <person name="Trachtenberg A.M."/>
            <person name="Carney J.G."/>
            <person name="Linnane J.D."/>
            <person name="Rheaume B.A."/>
            <person name="Pitts N.L."/>
            <person name="Mykles D.L."/>
            <person name="Maclea K.S."/>
        </authorList>
    </citation>
    <scope>NUCLEOTIDE SEQUENCE [LARGE SCALE GENOMIC DNA]</scope>
    <source>
        <strain evidence="5">ATCC 11336</strain>
    </source>
</reference>
<dbReference type="InterPro" id="IPR029787">
    <property type="entry name" value="Nucleotide_cyclase"/>
</dbReference>
<dbReference type="InterPro" id="IPR043128">
    <property type="entry name" value="Rev_trsase/Diguanyl_cyclase"/>
</dbReference>
<dbReference type="Pfam" id="PF00990">
    <property type="entry name" value="GGDEF"/>
    <property type="match status" value="1"/>
</dbReference>
<protein>
    <recommendedName>
        <fullName evidence="2">diguanylate cyclase</fullName>
        <ecNumber evidence="2">2.7.7.65</ecNumber>
    </recommendedName>
</protein>
<dbReference type="PANTHER" id="PTHR45138:SF9">
    <property type="entry name" value="DIGUANYLATE CYCLASE DGCM-RELATED"/>
    <property type="match status" value="1"/>
</dbReference>
<evidence type="ECO:0000256" key="1">
    <source>
        <dbReference type="ARBA" id="ARBA00001946"/>
    </source>
</evidence>
<dbReference type="CDD" id="cd01949">
    <property type="entry name" value="GGDEF"/>
    <property type="match status" value="1"/>
</dbReference>
<dbReference type="SUPFAM" id="SSF55785">
    <property type="entry name" value="PYP-like sensor domain (PAS domain)"/>
    <property type="match status" value="1"/>
</dbReference>
<dbReference type="PANTHER" id="PTHR45138">
    <property type="entry name" value="REGULATORY COMPONENTS OF SENSORY TRANSDUCTION SYSTEM"/>
    <property type="match status" value="1"/>
</dbReference>
<evidence type="ECO:0000256" key="2">
    <source>
        <dbReference type="ARBA" id="ARBA00012528"/>
    </source>
</evidence>
<dbReference type="RefSeq" id="WP_078319261.1">
    <property type="nucleotide sequence ID" value="NZ_FXTS01000012.1"/>
</dbReference>
<dbReference type="GO" id="GO:1902201">
    <property type="term" value="P:negative regulation of bacterial-type flagellum-dependent cell motility"/>
    <property type="evidence" value="ECO:0007669"/>
    <property type="project" value="TreeGrafter"/>
</dbReference>
<organism evidence="5 6">
    <name type="scientific">Oceanospirillum linum</name>
    <dbReference type="NCBI Taxonomy" id="966"/>
    <lineage>
        <taxon>Bacteria</taxon>
        <taxon>Pseudomonadati</taxon>
        <taxon>Pseudomonadota</taxon>
        <taxon>Gammaproteobacteria</taxon>
        <taxon>Oceanospirillales</taxon>
        <taxon>Oceanospirillaceae</taxon>
        <taxon>Oceanospirillum</taxon>
    </lineage>
</organism>
<dbReference type="NCBIfam" id="TIGR00254">
    <property type="entry name" value="GGDEF"/>
    <property type="match status" value="1"/>
</dbReference>
<dbReference type="InterPro" id="IPR000160">
    <property type="entry name" value="GGDEF_dom"/>
</dbReference>
<sequence length="321" mass="37108">MTNDPQDLDMPRLHWLMQMLQTVDVGLVVVDRAFDIQLWNGFMENHSGVRTSQARGNNIFSLFPELPDQWLTRKIESVFTLDSRAYSTWGQRPHLFRFKSYRPLTGRSEQMYQNVTIIPLTGMDKRVTHACILIYDVTDIATSKIELEKANQELARLSRTDRLTGLNNRGHWEERLSQEFRRFRRSQTPSSLVMFDIDHFKKVNDTFGHQAGDEVIKQVASTLLSLQRETDISGRYGGEEFGVILPETNAEQASIMSERLRVSLEEAEVEYEGQHISFTVSLGVCEITPDMTEYSQWLERADQALYHSKRNGRNQTTVHST</sequence>
<keyword evidence="6" id="KW-1185">Reference proteome</keyword>
<dbReference type="PROSITE" id="PS50887">
    <property type="entry name" value="GGDEF"/>
    <property type="match status" value="1"/>
</dbReference>
<dbReference type="SUPFAM" id="SSF55073">
    <property type="entry name" value="Nucleotide cyclase"/>
    <property type="match status" value="1"/>
</dbReference>
<comment type="cofactor">
    <cofactor evidence="1">
        <name>Mg(2+)</name>
        <dbReference type="ChEBI" id="CHEBI:18420"/>
    </cofactor>
</comment>
<comment type="catalytic activity">
    <reaction evidence="3">
        <text>2 GTP = 3',3'-c-di-GMP + 2 diphosphate</text>
        <dbReference type="Rhea" id="RHEA:24898"/>
        <dbReference type="ChEBI" id="CHEBI:33019"/>
        <dbReference type="ChEBI" id="CHEBI:37565"/>
        <dbReference type="ChEBI" id="CHEBI:58805"/>
        <dbReference type="EC" id="2.7.7.65"/>
    </reaction>
</comment>